<comment type="similarity">
    <text evidence="6">Belongs to the sigma-70 factor family. RpoS subfamily.</text>
</comment>
<gene>
    <name evidence="6" type="primary">rpoS</name>
    <name evidence="9" type="ORF">FHS28_000153</name>
</gene>
<dbReference type="PRINTS" id="PR00046">
    <property type="entry name" value="SIGMA70FCT"/>
</dbReference>
<dbReference type="Pfam" id="PF04545">
    <property type="entry name" value="Sigma70_r4"/>
    <property type="match status" value="1"/>
</dbReference>
<evidence type="ECO:0000256" key="3">
    <source>
        <dbReference type="ARBA" id="ARBA00023082"/>
    </source>
</evidence>
<dbReference type="SUPFAM" id="SSF88659">
    <property type="entry name" value="Sigma3 and sigma4 domains of RNA polymerase sigma factors"/>
    <property type="match status" value="2"/>
</dbReference>
<dbReference type="HAMAP" id="MF_00959">
    <property type="entry name" value="Sigma70_RpoS"/>
    <property type="match status" value="1"/>
</dbReference>
<keyword evidence="4 6" id="KW-0238">DNA-binding</keyword>
<dbReference type="InterPro" id="IPR007627">
    <property type="entry name" value="RNA_pol_sigma70_r2"/>
</dbReference>
<feature type="region of interest" description="Disordered" evidence="7">
    <location>
        <begin position="1"/>
        <end position="76"/>
    </location>
</feature>
<comment type="function">
    <text evidence="6">Sigma factors are initiation factors that promote the attachment of RNA polymerase to specific initiation sites and are then released. This sigma factor is the master transcriptional regulator of the stationary phase and the general stress response.</text>
</comment>
<evidence type="ECO:0000256" key="4">
    <source>
        <dbReference type="ARBA" id="ARBA00023125"/>
    </source>
</evidence>
<proteinExistence type="inferred from homology"/>
<dbReference type="Pfam" id="PF04542">
    <property type="entry name" value="Sigma70_r2"/>
    <property type="match status" value="1"/>
</dbReference>
<dbReference type="Pfam" id="PF04539">
    <property type="entry name" value="Sigma70_r3"/>
    <property type="match status" value="1"/>
</dbReference>
<dbReference type="PANTHER" id="PTHR30603:SF67">
    <property type="entry name" value="RNA POLYMERASE SIGMA FACTOR RPOS"/>
    <property type="match status" value="1"/>
</dbReference>
<dbReference type="PANTHER" id="PTHR30603">
    <property type="entry name" value="RNA POLYMERASE SIGMA FACTOR RPO"/>
    <property type="match status" value="1"/>
</dbReference>
<dbReference type="InterPro" id="IPR012761">
    <property type="entry name" value="RNA_pol_sigma_RpoS"/>
</dbReference>
<keyword evidence="10" id="KW-1185">Reference proteome</keyword>
<dbReference type="Proteomes" id="UP000574369">
    <property type="component" value="Unassembled WGS sequence"/>
</dbReference>
<comment type="caution">
    <text evidence="6">Lacks conserved residue(s) required for the propagation of feature annotation.</text>
</comment>
<dbReference type="EMBL" id="JACHXO010000001">
    <property type="protein sequence ID" value="MBB3192788.1"/>
    <property type="molecule type" value="Genomic_DNA"/>
</dbReference>
<feature type="short sequence motif" description="Interaction with polymerase core subunit RpoC" evidence="6">
    <location>
        <begin position="224"/>
        <end position="227"/>
    </location>
</feature>
<dbReference type="InterPro" id="IPR013325">
    <property type="entry name" value="RNA_pol_sigma_r2"/>
</dbReference>
<comment type="caution">
    <text evidence="9">The sequence shown here is derived from an EMBL/GenBank/DDBJ whole genome shotgun (WGS) entry which is preliminary data.</text>
</comment>
<sequence>MSQRAASRDGHDLPNLSAGQEAGRFAMPPSLAARPPSGMEGARLTDVPDINDRRPPDDVVDAPDLEGDGDAHSEPEDVAVELLEVGDDSVEPPPDVVDDADLLLVADADMDVLAGDAGDVGEVVDGTADPADADAPDAPDAPEQGRASQPLLAPMEGGDPGNALQAYLRDIRRTPLLTPQQEFETATRARAGDFEARQAMIEHNLRLVVSIAKNYLGRGLPMSDLIEEGNLGLMHAIGKFEPERGFRFSTYASWWIRQAVERALMHQARLVRLPVHIVRELNQVLKARRSLEALSAGQGGESQVRDEDIARALGRPVEEIAALLAYAELPSSLDSPVDRNGEGGESMLDLVADEQAMDPAGLRLTHELEGLLMAGLASLSDREREVLAGRYGLADREPETLDVLAVRLGLTRERIRQIQIEAQAKLKRNMLRQGINRDSIF</sequence>
<dbReference type="InterPro" id="IPR007630">
    <property type="entry name" value="RNA_pol_sigma70_r4"/>
</dbReference>
<comment type="subunit">
    <text evidence="6">Interacts with the RNA polymerase core enzyme.</text>
</comment>
<feature type="domain" description="RNA polymerase sigma-70" evidence="8">
    <location>
        <begin position="224"/>
        <end position="237"/>
    </location>
</feature>
<feature type="region of interest" description="Disordered" evidence="7">
    <location>
        <begin position="125"/>
        <end position="159"/>
    </location>
</feature>
<feature type="region of interest" description="Sigma-70 factor domain-2" evidence="6">
    <location>
        <begin position="200"/>
        <end position="270"/>
    </location>
</feature>
<evidence type="ECO:0000259" key="8">
    <source>
        <dbReference type="PROSITE" id="PS00715"/>
    </source>
</evidence>
<dbReference type="InterPro" id="IPR000943">
    <property type="entry name" value="RNA_pol_sigma70"/>
</dbReference>
<feature type="region of interest" description="Sigma-70 factor domain-4" evidence="6">
    <location>
        <begin position="375"/>
        <end position="428"/>
    </location>
</feature>
<accession>A0ABR6GL12</accession>
<evidence type="ECO:0000256" key="6">
    <source>
        <dbReference type="HAMAP-Rule" id="MF_00959"/>
    </source>
</evidence>
<name>A0ABR6GL12_9BURK</name>
<dbReference type="SUPFAM" id="SSF88946">
    <property type="entry name" value="Sigma2 domain of RNA polymerase sigma factors"/>
    <property type="match status" value="1"/>
</dbReference>
<evidence type="ECO:0000256" key="7">
    <source>
        <dbReference type="SAM" id="MobiDB-lite"/>
    </source>
</evidence>
<dbReference type="InterPro" id="IPR014284">
    <property type="entry name" value="RNA_pol_sigma-70_dom"/>
</dbReference>
<dbReference type="InterPro" id="IPR007624">
    <property type="entry name" value="RNA_pol_sigma70_r3"/>
</dbReference>
<keyword evidence="1 6" id="KW-0963">Cytoplasm</keyword>
<keyword evidence="5 6" id="KW-0804">Transcription</keyword>
<protein>
    <recommendedName>
        <fullName evidence="6">RNA polymerase sigma factor RpoS</fullName>
    </recommendedName>
    <alternativeName>
        <fullName evidence="6">Sigma S</fullName>
    </alternativeName>
    <alternativeName>
        <fullName evidence="6">Sigma-38</fullName>
    </alternativeName>
</protein>
<evidence type="ECO:0000256" key="2">
    <source>
        <dbReference type="ARBA" id="ARBA00023015"/>
    </source>
</evidence>
<feature type="DNA-binding region" description="H-T-H motif" evidence="6">
    <location>
        <begin position="401"/>
        <end position="420"/>
    </location>
</feature>
<comment type="subcellular location">
    <subcellularLocation>
        <location evidence="6">Cytoplasm</location>
    </subcellularLocation>
</comment>
<evidence type="ECO:0000313" key="9">
    <source>
        <dbReference type="EMBL" id="MBB3192788.1"/>
    </source>
</evidence>
<feature type="region of interest" description="Sigma-70 factor domain-1" evidence="6">
    <location>
        <begin position="162"/>
        <end position="195"/>
    </location>
</feature>
<reference evidence="9 10" key="1">
    <citation type="submission" date="2020-08" db="EMBL/GenBank/DDBJ databases">
        <title>Genomic Encyclopedia of Type Strains, Phase III (KMG-III): the genomes of soil and plant-associated and newly described type strains.</title>
        <authorList>
            <person name="Whitman W."/>
        </authorList>
    </citation>
    <scope>NUCLEOTIDE SEQUENCE [LARGE SCALE GENOMIC DNA]</scope>
    <source>
        <strain evidence="9 10">CECT 7247</strain>
    </source>
</reference>
<keyword evidence="3 6" id="KW-0731">Sigma factor</keyword>
<dbReference type="InterPro" id="IPR009042">
    <property type="entry name" value="RNA_pol_sigma70_r1_2"/>
</dbReference>
<feature type="compositionally biased region" description="Basic and acidic residues" evidence="7">
    <location>
        <begin position="1"/>
        <end position="12"/>
    </location>
</feature>
<dbReference type="Gene3D" id="1.10.10.10">
    <property type="entry name" value="Winged helix-like DNA-binding domain superfamily/Winged helix DNA-binding domain"/>
    <property type="match status" value="2"/>
</dbReference>
<dbReference type="InterPro" id="IPR013324">
    <property type="entry name" value="RNA_pol_sigma_r3/r4-like"/>
</dbReference>
<evidence type="ECO:0000256" key="1">
    <source>
        <dbReference type="ARBA" id="ARBA00022490"/>
    </source>
</evidence>
<keyword evidence="2 6" id="KW-0805">Transcription regulation</keyword>
<feature type="compositionally biased region" description="Acidic residues" evidence="7">
    <location>
        <begin position="58"/>
        <end position="68"/>
    </location>
</feature>
<dbReference type="PROSITE" id="PS00715">
    <property type="entry name" value="SIGMA70_1"/>
    <property type="match status" value="1"/>
</dbReference>
<evidence type="ECO:0000313" key="10">
    <source>
        <dbReference type="Proteomes" id="UP000574369"/>
    </source>
</evidence>
<dbReference type="Gene3D" id="1.10.601.10">
    <property type="entry name" value="RNA Polymerase Primary Sigma Factor"/>
    <property type="match status" value="1"/>
</dbReference>
<dbReference type="NCBIfam" id="TIGR02937">
    <property type="entry name" value="sigma70-ECF"/>
    <property type="match status" value="1"/>
</dbReference>
<dbReference type="InterPro" id="IPR036388">
    <property type="entry name" value="WH-like_DNA-bd_sf"/>
</dbReference>
<dbReference type="InterPro" id="IPR050239">
    <property type="entry name" value="Sigma-70_RNA_pol_init_factors"/>
</dbReference>
<dbReference type="Pfam" id="PF00140">
    <property type="entry name" value="Sigma70_r1_2"/>
    <property type="match status" value="1"/>
</dbReference>
<dbReference type="NCBIfam" id="TIGR02394">
    <property type="entry name" value="rpoS_proteo"/>
    <property type="match status" value="1"/>
</dbReference>
<evidence type="ECO:0000256" key="5">
    <source>
        <dbReference type="ARBA" id="ARBA00023163"/>
    </source>
</evidence>
<organism evidence="9 10">
    <name type="scientific">Roseateles terrae</name>
    <dbReference type="NCBI Taxonomy" id="431060"/>
    <lineage>
        <taxon>Bacteria</taxon>
        <taxon>Pseudomonadati</taxon>
        <taxon>Pseudomonadota</taxon>
        <taxon>Betaproteobacteria</taxon>
        <taxon>Burkholderiales</taxon>
        <taxon>Sphaerotilaceae</taxon>
        <taxon>Roseateles</taxon>
    </lineage>
</organism>